<feature type="compositionally biased region" description="Low complexity" evidence="2">
    <location>
        <begin position="98"/>
        <end position="116"/>
    </location>
</feature>
<feature type="region of interest" description="Disordered" evidence="2">
    <location>
        <begin position="72"/>
        <end position="141"/>
    </location>
</feature>
<dbReference type="PANTHER" id="PTHR47784:SF4">
    <property type="entry name" value="ZN(II)2CYS6 TRANSCRIPTION FACTOR (EUROFUNG)"/>
    <property type="match status" value="1"/>
</dbReference>
<name>A0ABR1GVV0_9HYPO</name>
<feature type="compositionally biased region" description="Basic residues" evidence="2">
    <location>
        <begin position="16"/>
        <end position="30"/>
    </location>
</feature>
<evidence type="ECO:0000313" key="5">
    <source>
        <dbReference type="Proteomes" id="UP001498476"/>
    </source>
</evidence>
<protein>
    <recommendedName>
        <fullName evidence="3">Zn(2)-C6 fungal-type domain-containing protein</fullName>
    </recommendedName>
</protein>
<evidence type="ECO:0000256" key="1">
    <source>
        <dbReference type="ARBA" id="ARBA00023242"/>
    </source>
</evidence>
<evidence type="ECO:0000259" key="3">
    <source>
        <dbReference type="PROSITE" id="PS50048"/>
    </source>
</evidence>
<accession>A0ABR1GVV0</accession>
<comment type="caution">
    <text evidence="4">The sequence shown here is derived from an EMBL/GenBank/DDBJ whole genome shotgun (WGS) entry which is preliminary data.</text>
</comment>
<dbReference type="PANTHER" id="PTHR47784">
    <property type="entry name" value="STEROL UPTAKE CONTROL PROTEIN 2"/>
    <property type="match status" value="1"/>
</dbReference>
<dbReference type="SMART" id="SM00066">
    <property type="entry name" value="GAL4"/>
    <property type="match status" value="1"/>
</dbReference>
<dbReference type="CDD" id="cd00067">
    <property type="entry name" value="GAL4"/>
    <property type="match status" value="1"/>
</dbReference>
<proteinExistence type="predicted"/>
<reference evidence="4 5" key="1">
    <citation type="journal article" date="2025" name="Microbiol. Resour. Announc.">
        <title>Draft genome sequences for Neonectria magnoliae and Neonectria punicea, canker pathogens of Liriodendron tulipifera and Acer saccharum in West Virginia.</title>
        <authorList>
            <person name="Petronek H.M."/>
            <person name="Kasson M.T."/>
            <person name="Metheny A.M."/>
            <person name="Stauder C.M."/>
            <person name="Lovett B."/>
            <person name="Lynch S.C."/>
            <person name="Garnas J.R."/>
            <person name="Kasson L.R."/>
            <person name="Stajich J.E."/>
        </authorList>
    </citation>
    <scope>NUCLEOTIDE SEQUENCE [LARGE SCALE GENOMIC DNA]</scope>
    <source>
        <strain evidence="4 5">NRRL 64653</strain>
    </source>
</reference>
<evidence type="ECO:0000256" key="2">
    <source>
        <dbReference type="SAM" id="MobiDB-lite"/>
    </source>
</evidence>
<sequence>MSPPAGSGSGSGPGPRLRRAHRKSRNGCRECKRRHIKCDMGFNAASPAASASAADAPRPACSNCAVSERTCVYPPPAPAPSPSRSQHTAPQPQPPAPAWANSPAESPAESCSSSGLPPLPPPPMTLLSSNPSPEPGTLLHMLLDDATPPTLSSLTNFFGDSPSSSLAPDPLPEAIFTAKHLVLLHHAQTALPFGGDMMRPILDIAIAWAHDAPYALDQLLTLSADHLSTVSPDEAVAHRHTATELQARALMWFNRKSHHLASESYDETYMPRFVFASLLSVHVLYETFSHPQYRVSYHVFMERFLESVHLHRGVRTVIDSKFHINIESSLRLFLVHIKAAEAAVTEGGTECVPLIRLIESSDLGPATVAACKSAAHSLQWAFNIHANLSSDHNANAATAFPTLLTAEFVDALRKHRPEALLVLAHYGVLLHRCRTSWIVGDAGAFLIRLIADYLGSFWQEPMQWPLEELNIDQG</sequence>
<dbReference type="PROSITE" id="PS50048">
    <property type="entry name" value="ZN2_CY6_FUNGAL_2"/>
    <property type="match status" value="1"/>
</dbReference>
<organism evidence="4 5">
    <name type="scientific">Neonectria punicea</name>
    <dbReference type="NCBI Taxonomy" id="979145"/>
    <lineage>
        <taxon>Eukaryota</taxon>
        <taxon>Fungi</taxon>
        <taxon>Dikarya</taxon>
        <taxon>Ascomycota</taxon>
        <taxon>Pezizomycotina</taxon>
        <taxon>Sordariomycetes</taxon>
        <taxon>Hypocreomycetidae</taxon>
        <taxon>Hypocreales</taxon>
        <taxon>Nectriaceae</taxon>
        <taxon>Neonectria</taxon>
    </lineage>
</organism>
<dbReference type="EMBL" id="JAZAVJ010000148">
    <property type="protein sequence ID" value="KAK7409510.1"/>
    <property type="molecule type" value="Genomic_DNA"/>
</dbReference>
<dbReference type="InterPro" id="IPR036864">
    <property type="entry name" value="Zn2-C6_fun-type_DNA-bd_sf"/>
</dbReference>
<feature type="domain" description="Zn(2)-C6 fungal-type" evidence="3">
    <location>
        <begin position="27"/>
        <end position="73"/>
    </location>
</feature>
<dbReference type="InterPro" id="IPR001138">
    <property type="entry name" value="Zn2Cys6_DnaBD"/>
</dbReference>
<evidence type="ECO:0000313" key="4">
    <source>
        <dbReference type="EMBL" id="KAK7409510.1"/>
    </source>
</evidence>
<keyword evidence="1" id="KW-0539">Nucleus</keyword>
<dbReference type="SUPFAM" id="SSF57701">
    <property type="entry name" value="Zn2/Cys6 DNA-binding domain"/>
    <property type="match status" value="1"/>
</dbReference>
<keyword evidence="5" id="KW-1185">Reference proteome</keyword>
<dbReference type="Gene3D" id="4.10.240.10">
    <property type="entry name" value="Zn(2)-C6 fungal-type DNA-binding domain"/>
    <property type="match status" value="1"/>
</dbReference>
<dbReference type="Proteomes" id="UP001498476">
    <property type="component" value="Unassembled WGS sequence"/>
</dbReference>
<gene>
    <name evidence="4" type="ORF">QQX98_008294</name>
</gene>
<dbReference type="InterPro" id="IPR053157">
    <property type="entry name" value="Sterol_Uptake_Regulator"/>
</dbReference>
<feature type="region of interest" description="Disordered" evidence="2">
    <location>
        <begin position="1"/>
        <end position="30"/>
    </location>
</feature>